<sequence>MVEMPPVTKKLRQPRPIAETKIRRMTSHRRNRPSFFKVLIAPNFSRLLRIPPPFMKHFSGSVPKTFILRSPTGKLWSVRVKRIEKQFYFEKGWQRFVKHHRLVAGDLLVFSYHGDSRFTVKIYDTSSCEKELPFLLSSSSAQTTTSTQSGQSNLRPKNKKQGKTKTESTTKAIVSTSKVGRATPRRQPRNEAIKAASSYKTEFPQFASLCGKTSRSHMMIPKAVTKEVGLTSEGKAMLWDPRGRSWSVRVHPRSDGRADISGGWPAFRKANNIVQGDACNFEFIRGPGVVICVNIFREAAGFGELAHFSNQIPRAPPPSTATVLKALPCITEEDVSETDAGGSGEVTSVELK</sequence>
<evidence type="ECO:0000259" key="7">
    <source>
        <dbReference type="PROSITE" id="PS50863"/>
    </source>
</evidence>
<dbReference type="eggNOG" id="ENOG502S3WW">
    <property type="taxonomic scope" value="Eukaryota"/>
</dbReference>
<accession>A0A1U8AMV5</accession>
<dbReference type="InParanoid" id="A0A1U8AMV5"/>
<keyword evidence="4" id="KW-0804">Transcription</keyword>
<protein>
    <submittedName>
        <fullName evidence="9">B3 domain-containing protein Os03g0621600</fullName>
    </submittedName>
</protein>
<dbReference type="Proteomes" id="UP000189703">
    <property type="component" value="Unplaced"/>
</dbReference>
<feature type="compositionally biased region" description="Polar residues" evidence="6">
    <location>
        <begin position="167"/>
        <end position="178"/>
    </location>
</feature>
<evidence type="ECO:0000256" key="4">
    <source>
        <dbReference type="ARBA" id="ARBA00023163"/>
    </source>
</evidence>
<evidence type="ECO:0000256" key="1">
    <source>
        <dbReference type="ARBA" id="ARBA00004123"/>
    </source>
</evidence>
<keyword evidence="5" id="KW-0539">Nucleus</keyword>
<dbReference type="PANTHER" id="PTHR31920">
    <property type="entry name" value="B3 DOMAIN-CONTAINING"/>
    <property type="match status" value="1"/>
</dbReference>
<dbReference type="GO" id="GO:0005634">
    <property type="term" value="C:nucleus"/>
    <property type="evidence" value="ECO:0007669"/>
    <property type="project" value="UniProtKB-SubCell"/>
</dbReference>
<evidence type="ECO:0000256" key="2">
    <source>
        <dbReference type="ARBA" id="ARBA00023015"/>
    </source>
</evidence>
<keyword evidence="2" id="KW-0805">Transcription regulation</keyword>
<dbReference type="OrthoDB" id="635132at2759"/>
<dbReference type="SUPFAM" id="SSF101936">
    <property type="entry name" value="DNA-binding pseudobarrel domain"/>
    <property type="match status" value="2"/>
</dbReference>
<evidence type="ECO:0000256" key="6">
    <source>
        <dbReference type="SAM" id="MobiDB-lite"/>
    </source>
</evidence>
<dbReference type="InterPro" id="IPR015300">
    <property type="entry name" value="DNA-bd_pseudobarrel_sf"/>
</dbReference>
<reference evidence="9" key="1">
    <citation type="submission" date="2025-08" db="UniProtKB">
        <authorList>
            <consortium name="RefSeq"/>
        </authorList>
    </citation>
    <scope>IDENTIFICATION</scope>
</reference>
<organism evidence="8 9">
    <name type="scientific">Nelumbo nucifera</name>
    <name type="common">Sacred lotus</name>
    <dbReference type="NCBI Taxonomy" id="4432"/>
    <lineage>
        <taxon>Eukaryota</taxon>
        <taxon>Viridiplantae</taxon>
        <taxon>Streptophyta</taxon>
        <taxon>Embryophyta</taxon>
        <taxon>Tracheophyta</taxon>
        <taxon>Spermatophyta</taxon>
        <taxon>Magnoliopsida</taxon>
        <taxon>Proteales</taxon>
        <taxon>Nelumbonaceae</taxon>
        <taxon>Nelumbo</taxon>
    </lineage>
</organism>
<feature type="domain" description="TF-B3" evidence="7">
    <location>
        <begin position="33"/>
        <end position="126"/>
    </location>
</feature>
<dbReference type="KEGG" id="nnu:104601973"/>
<dbReference type="InterPro" id="IPR050655">
    <property type="entry name" value="Plant_B3_domain"/>
</dbReference>
<feature type="region of interest" description="Disordered" evidence="6">
    <location>
        <begin position="1"/>
        <end position="29"/>
    </location>
</feature>
<comment type="subcellular location">
    <subcellularLocation>
        <location evidence="1">Nucleus</location>
    </subcellularLocation>
</comment>
<dbReference type="CDD" id="cd10017">
    <property type="entry name" value="B3_DNA"/>
    <property type="match status" value="2"/>
</dbReference>
<feature type="region of interest" description="Disordered" evidence="6">
    <location>
        <begin position="143"/>
        <end position="190"/>
    </location>
</feature>
<dbReference type="OMA" id="VSERFHH"/>
<keyword evidence="3" id="KW-0238">DNA-binding</keyword>
<keyword evidence="8" id="KW-1185">Reference proteome</keyword>
<evidence type="ECO:0000313" key="8">
    <source>
        <dbReference type="Proteomes" id="UP000189703"/>
    </source>
</evidence>
<dbReference type="STRING" id="4432.A0A1U8AMV5"/>
<dbReference type="GO" id="GO:0003677">
    <property type="term" value="F:DNA binding"/>
    <property type="evidence" value="ECO:0007669"/>
    <property type="project" value="UniProtKB-KW"/>
</dbReference>
<dbReference type="PROSITE" id="PS50863">
    <property type="entry name" value="B3"/>
    <property type="match status" value="2"/>
</dbReference>
<dbReference type="AlphaFoldDB" id="A0A1U8AMV5"/>
<dbReference type="SMART" id="SM01019">
    <property type="entry name" value="B3"/>
    <property type="match status" value="2"/>
</dbReference>
<evidence type="ECO:0000313" key="9">
    <source>
        <dbReference type="RefSeq" id="XP_010263797.1"/>
    </source>
</evidence>
<feature type="compositionally biased region" description="Low complexity" evidence="6">
    <location>
        <begin position="143"/>
        <end position="152"/>
    </location>
</feature>
<evidence type="ECO:0000256" key="5">
    <source>
        <dbReference type="ARBA" id="ARBA00023242"/>
    </source>
</evidence>
<gene>
    <name evidence="9" type="primary">LOC104601973</name>
</gene>
<name>A0A1U8AMV5_NELNU</name>
<dbReference type="FunCoup" id="A0A1U8AMV5">
    <property type="interactions" value="101"/>
</dbReference>
<proteinExistence type="predicted"/>
<dbReference type="InterPro" id="IPR003340">
    <property type="entry name" value="B3_DNA-bd"/>
</dbReference>
<dbReference type="GeneID" id="104601973"/>
<dbReference type="RefSeq" id="XP_010263797.1">
    <property type="nucleotide sequence ID" value="XM_010265495.1"/>
</dbReference>
<dbReference type="PANTHER" id="PTHR31920:SF149">
    <property type="entry name" value="B3 DOMAIN-CONTAINING PROTEIN OS01G0723500-LIKE ISOFORM X1"/>
    <property type="match status" value="1"/>
</dbReference>
<dbReference type="Pfam" id="PF02362">
    <property type="entry name" value="B3"/>
    <property type="match status" value="2"/>
</dbReference>
<evidence type="ECO:0000256" key="3">
    <source>
        <dbReference type="ARBA" id="ARBA00023125"/>
    </source>
</evidence>
<dbReference type="Gene3D" id="2.40.330.10">
    <property type="entry name" value="DNA-binding pseudobarrel domain"/>
    <property type="match status" value="2"/>
</dbReference>
<feature type="domain" description="TF-B3" evidence="7">
    <location>
        <begin position="203"/>
        <end position="299"/>
    </location>
</feature>